<gene>
    <name evidence="1" type="ORF">S01H4_07448</name>
</gene>
<comment type="caution">
    <text evidence="1">The sequence shown here is derived from an EMBL/GenBank/DDBJ whole genome shotgun (WGS) entry which is preliminary data.</text>
</comment>
<evidence type="ECO:0008006" key="2">
    <source>
        <dbReference type="Google" id="ProtNLM"/>
    </source>
</evidence>
<dbReference type="AlphaFoldDB" id="X0YYY7"/>
<organism evidence="1">
    <name type="scientific">marine sediment metagenome</name>
    <dbReference type="NCBI Taxonomy" id="412755"/>
    <lineage>
        <taxon>unclassified sequences</taxon>
        <taxon>metagenomes</taxon>
        <taxon>ecological metagenomes</taxon>
    </lineage>
</organism>
<feature type="non-terminal residue" evidence="1">
    <location>
        <position position="1"/>
    </location>
</feature>
<reference evidence="1" key="1">
    <citation type="journal article" date="2014" name="Front. Microbiol.">
        <title>High frequency of phylogenetically diverse reductive dehalogenase-homologous genes in deep subseafloor sedimentary metagenomes.</title>
        <authorList>
            <person name="Kawai M."/>
            <person name="Futagami T."/>
            <person name="Toyoda A."/>
            <person name="Takaki Y."/>
            <person name="Nishi S."/>
            <person name="Hori S."/>
            <person name="Arai W."/>
            <person name="Tsubouchi T."/>
            <person name="Morono Y."/>
            <person name="Uchiyama I."/>
            <person name="Ito T."/>
            <person name="Fujiyama A."/>
            <person name="Inagaki F."/>
            <person name="Takami H."/>
        </authorList>
    </citation>
    <scope>NUCLEOTIDE SEQUENCE</scope>
    <source>
        <strain evidence="1">Expedition CK06-06</strain>
    </source>
</reference>
<name>X0YYY7_9ZZZZ</name>
<accession>X0YYY7</accession>
<dbReference type="Gene3D" id="3.90.25.10">
    <property type="entry name" value="UDP-galactose 4-epimerase, domain 1"/>
    <property type="match status" value="1"/>
</dbReference>
<dbReference type="EMBL" id="BART01002437">
    <property type="protein sequence ID" value="GAG61775.1"/>
    <property type="molecule type" value="Genomic_DNA"/>
</dbReference>
<dbReference type="SUPFAM" id="SSF51735">
    <property type="entry name" value="NAD(P)-binding Rossmann-fold domains"/>
    <property type="match status" value="1"/>
</dbReference>
<proteinExistence type="predicted"/>
<dbReference type="InterPro" id="IPR036291">
    <property type="entry name" value="NAD(P)-bd_dom_sf"/>
</dbReference>
<protein>
    <recommendedName>
        <fullName evidence="2">NAD-dependent epimerase/dehydratase domain-containing protein</fullName>
    </recommendedName>
</protein>
<evidence type="ECO:0000313" key="1">
    <source>
        <dbReference type="EMBL" id="GAG61775.1"/>
    </source>
</evidence>
<sequence length="119" mass="13124">NHLEVLGDGSQSKSYLHVDDCIKGLTTHAHENVDILNIGSEDRVNVLNIAKIVTQEMGLEDVEIKLTGGVDGGRGWKGDVKLMQLDMSRLRSYGWEPKHSSAEAVRLTARSLIEELARS</sequence>